<evidence type="ECO:0000313" key="2">
    <source>
        <dbReference type="Proteomes" id="UP000054630"/>
    </source>
</evidence>
<comment type="caution">
    <text evidence="1">The sequence shown here is derived from an EMBL/GenBank/DDBJ whole genome shotgun (WGS) entry which is preliminary data.</text>
</comment>
<proteinExistence type="predicted"/>
<dbReference type="Proteomes" id="UP000054630">
    <property type="component" value="Unassembled WGS sequence"/>
</dbReference>
<dbReference type="EMBL" id="JYDL01001422">
    <property type="protein sequence ID" value="KRX11780.1"/>
    <property type="molecule type" value="Genomic_DNA"/>
</dbReference>
<sequence length="45" mass="4902">MQVSRVEAHILKCVQSCGLKCDSVEVKVSIRRNSALRGGQESVVT</sequence>
<name>A0A0V0RBB1_9BILA</name>
<protein>
    <submittedName>
        <fullName evidence="1">Uncharacterized protein</fullName>
    </submittedName>
</protein>
<keyword evidence="2" id="KW-1185">Reference proteome</keyword>
<reference evidence="1 2" key="1">
    <citation type="submission" date="2015-01" db="EMBL/GenBank/DDBJ databases">
        <title>Evolution of Trichinella species and genotypes.</title>
        <authorList>
            <person name="Korhonen P.K."/>
            <person name="Edoardo P."/>
            <person name="Giuseppe L.R."/>
            <person name="Gasser R.B."/>
        </authorList>
    </citation>
    <scope>NUCLEOTIDE SEQUENCE [LARGE SCALE GENOMIC DNA]</scope>
    <source>
        <strain evidence="1">ISS37</strain>
    </source>
</reference>
<evidence type="ECO:0000313" key="1">
    <source>
        <dbReference type="EMBL" id="KRX11780.1"/>
    </source>
</evidence>
<organism evidence="1 2">
    <name type="scientific">Trichinella nelsoni</name>
    <dbReference type="NCBI Taxonomy" id="6336"/>
    <lineage>
        <taxon>Eukaryota</taxon>
        <taxon>Metazoa</taxon>
        <taxon>Ecdysozoa</taxon>
        <taxon>Nematoda</taxon>
        <taxon>Enoplea</taxon>
        <taxon>Dorylaimia</taxon>
        <taxon>Trichinellida</taxon>
        <taxon>Trichinellidae</taxon>
        <taxon>Trichinella</taxon>
    </lineage>
</organism>
<accession>A0A0V0RBB1</accession>
<dbReference type="AlphaFoldDB" id="A0A0V0RBB1"/>
<gene>
    <name evidence="1" type="ORF">T07_1012</name>
</gene>